<dbReference type="Proteomes" id="UP000620046">
    <property type="component" value="Unassembled WGS sequence"/>
</dbReference>
<evidence type="ECO:0000313" key="2">
    <source>
        <dbReference type="EMBL" id="GGA35620.1"/>
    </source>
</evidence>
<dbReference type="SUPFAM" id="SSF54523">
    <property type="entry name" value="Pili subunits"/>
    <property type="match status" value="1"/>
</dbReference>
<accession>A0ABQ1G3I2</accession>
<dbReference type="Gene3D" id="3.30.700.10">
    <property type="entry name" value="Glycoprotein, Type 4 Pilin"/>
    <property type="match status" value="1"/>
</dbReference>
<comment type="caution">
    <text evidence="2">The sequence shown here is derived from an EMBL/GenBank/DDBJ whole genome shotgun (WGS) entry which is preliminary data.</text>
</comment>
<dbReference type="NCBIfam" id="TIGR02532">
    <property type="entry name" value="IV_pilin_GFxxxE"/>
    <property type="match status" value="1"/>
</dbReference>
<feature type="transmembrane region" description="Helical" evidence="1">
    <location>
        <begin position="25"/>
        <end position="48"/>
    </location>
</feature>
<proteinExistence type="predicted"/>
<evidence type="ECO:0000313" key="3">
    <source>
        <dbReference type="Proteomes" id="UP000620046"/>
    </source>
</evidence>
<keyword evidence="1" id="KW-0472">Membrane</keyword>
<dbReference type="InterPro" id="IPR031982">
    <property type="entry name" value="PilE-like"/>
</dbReference>
<dbReference type="PANTHER" id="PTHR30093">
    <property type="entry name" value="GENERAL SECRETION PATHWAY PROTEIN G"/>
    <property type="match status" value="1"/>
</dbReference>
<dbReference type="InterPro" id="IPR012902">
    <property type="entry name" value="N_methyl_site"/>
</dbReference>
<dbReference type="PANTHER" id="PTHR30093:SF47">
    <property type="entry name" value="TYPE IV PILUS NON-CORE MINOR PILIN PILE"/>
    <property type="match status" value="1"/>
</dbReference>
<evidence type="ECO:0008006" key="4">
    <source>
        <dbReference type="Google" id="ProtNLM"/>
    </source>
</evidence>
<dbReference type="Pfam" id="PF07963">
    <property type="entry name" value="N_methyl"/>
    <property type="match status" value="1"/>
</dbReference>
<protein>
    <recommendedName>
        <fullName evidence="4">Type IV pilus assembly protein PilE</fullName>
    </recommendedName>
</protein>
<keyword evidence="1" id="KW-1133">Transmembrane helix</keyword>
<keyword evidence="1" id="KW-0812">Transmembrane</keyword>
<sequence length="170" mass="18189">MAKTFDKAPSHRRATRVMWRDYDGFSLIELMIVVAIVGILAAIAIPAYKKQIQQSRESSAKSALLDLARREETFYSTNNYYTAEMATLGYSNVTSNTIQVPNNTGEDYYSVTITAPASGGTTASTYTATATPVSTSTQAGDVCGTYQIDYLGNQTNTGATATGSGGTSCW</sequence>
<keyword evidence="3" id="KW-1185">Reference proteome</keyword>
<dbReference type="InterPro" id="IPR045584">
    <property type="entry name" value="Pilin-like"/>
</dbReference>
<dbReference type="EMBL" id="BMJA01000002">
    <property type="protein sequence ID" value="GGA35620.1"/>
    <property type="molecule type" value="Genomic_DNA"/>
</dbReference>
<reference evidence="3" key="1">
    <citation type="journal article" date="2019" name="Int. J. Syst. Evol. Microbiol.">
        <title>The Global Catalogue of Microorganisms (GCM) 10K type strain sequencing project: providing services to taxonomists for standard genome sequencing and annotation.</title>
        <authorList>
            <consortium name="The Broad Institute Genomics Platform"/>
            <consortium name="The Broad Institute Genome Sequencing Center for Infectious Disease"/>
            <person name="Wu L."/>
            <person name="Ma J."/>
        </authorList>
    </citation>
    <scope>NUCLEOTIDE SEQUENCE [LARGE SCALE GENOMIC DNA]</scope>
    <source>
        <strain evidence="3">CGMCC 1.15439</strain>
    </source>
</reference>
<organism evidence="2 3">
    <name type="scientific">Dyella nitratireducens</name>
    <dbReference type="NCBI Taxonomy" id="1849580"/>
    <lineage>
        <taxon>Bacteria</taxon>
        <taxon>Pseudomonadati</taxon>
        <taxon>Pseudomonadota</taxon>
        <taxon>Gammaproteobacteria</taxon>
        <taxon>Lysobacterales</taxon>
        <taxon>Rhodanobacteraceae</taxon>
        <taxon>Dyella</taxon>
    </lineage>
</organism>
<name>A0ABQ1G3I2_9GAMM</name>
<evidence type="ECO:0000256" key="1">
    <source>
        <dbReference type="SAM" id="Phobius"/>
    </source>
</evidence>
<dbReference type="Pfam" id="PF16732">
    <property type="entry name" value="ComP_DUS"/>
    <property type="match status" value="1"/>
</dbReference>
<gene>
    <name evidence="2" type="ORF">GCM10010981_25880</name>
</gene>